<feature type="transmembrane region" description="Helical" evidence="2">
    <location>
        <begin position="89"/>
        <end position="107"/>
    </location>
</feature>
<keyword evidence="5" id="KW-1185">Reference proteome</keyword>
<keyword evidence="2" id="KW-1133">Transmembrane helix</keyword>
<name>A0ABS3J3U0_9HYPH</name>
<proteinExistence type="predicted"/>
<sequence length="246" mass="26188">MSLLQLLFITVVAGGLGGLAASLMLGDADDLGIWDKTATARRISPPKVVRNVFLGAVAALLVPLFLSLAKSEIVKNVTSTTDKAGNENILIYVGFCLVAAISFKRFLTSVPDQVLSSLKSEVNVLKQKNENVQTDLEEVKENVDATSAPLNADAQEAVHDEAATRAQADQLPKAEAEALKAMRDSRLMKRTVAGVAKHARMSHADADVALQSLAEKGLLEEVVSDTTGRTLYVLNDGGRAVARLLP</sequence>
<keyword evidence="2" id="KW-0472">Membrane</keyword>
<comment type="caution">
    <text evidence="4">The sequence shown here is derived from an EMBL/GenBank/DDBJ whole genome shotgun (WGS) entry which is preliminary data.</text>
</comment>
<evidence type="ECO:0000259" key="3">
    <source>
        <dbReference type="Pfam" id="PF20303"/>
    </source>
</evidence>
<evidence type="ECO:0000256" key="1">
    <source>
        <dbReference type="SAM" id="Coils"/>
    </source>
</evidence>
<keyword evidence="1" id="KW-0175">Coiled coil</keyword>
<dbReference type="Proteomes" id="UP000664288">
    <property type="component" value="Unassembled WGS sequence"/>
</dbReference>
<dbReference type="RefSeq" id="WP_207350972.1">
    <property type="nucleotide sequence ID" value="NZ_JAFMPY010000010.1"/>
</dbReference>
<evidence type="ECO:0000256" key="2">
    <source>
        <dbReference type="SAM" id="Phobius"/>
    </source>
</evidence>
<dbReference type="EMBL" id="JAFMPY010000010">
    <property type="protein sequence ID" value="MBO0904335.1"/>
    <property type="molecule type" value="Genomic_DNA"/>
</dbReference>
<feature type="domain" description="YEATS-Like-Associating Three TM" evidence="3">
    <location>
        <begin position="3"/>
        <end position="119"/>
    </location>
</feature>
<organism evidence="4 5">
    <name type="scientific">Jiella sonneratiae</name>
    <dbReference type="NCBI Taxonomy" id="2816856"/>
    <lineage>
        <taxon>Bacteria</taxon>
        <taxon>Pseudomonadati</taxon>
        <taxon>Pseudomonadota</taxon>
        <taxon>Alphaproteobacteria</taxon>
        <taxon>Hyphomicrobiales</taxon>
        <taxon>Aurantimonadaceae</taxon>
        <taxon>Jiella</taxon>
    </lineage>
</organism>
<feature type="coiled-coil region" evidence="1">
    <location>
        <begin position="115"/>
        <end position="142"/>
    </location>
</feature>
<evidence type="ECO:0000313" key="5">
    <source>
        <dbReference type="Proteomes" id="UP000664288"/>
    </source>
</evidence>
<accession>A0ABS3J3U0</accession>
<protein>
    <recommendedName>
        <fullName evidence="3">YEATS-Like-Associating Three TM domain-containing protein</fullName>
    </recommendedName>
</protein>
<dbReference type="Pfam" id="PF20303">
    <property type="entry name" value="YLATT"/>
    <property type="match status" value="1"/>
</dbReference>
<keyword evidence="2" id="KW-0812">Transmembrane</keyword>
<feature type="transmembrane region" description="Helical" evidence="2">
    <location>
        <begin position="48"/>
        <end position="69"/>
    </location>
</feature>
<gene>
    <name evidence="4" type="ORF">J1C47_11840</name>
</gene>
<reference evidence="4 5" key="1">
    <citation type="submission" date="2021-03" db="EMBL/GenBank/DDBJ databases">
        <title>Whole genome sequence of Jiella sp. MQZ13P-4.</title>
        <authorList>
            <person name="Tuo L."/>
        </authorList>
    </citation>
    <scope>NUCLEOTIDE SEQUENCE [LARGE SCALE GENOMIC DNA]</scope>
    <source>
        <strain evidence="4 5">MQZ13P-4</strain>
    </source>
</reference>
<evidence type="ECO:0000313" key="4">
    <source>
        <dbReference type="EMBL" id="MBO0904335.1"/>
    </source>
</evidence>
<feature type="transmembrane region" description="Helical" evidence="2">
    <location>
        <begin position="6"/>
        <end position="27"/>
    </location>
</feature>
<dbReference type="InterPro" id="IPR046890">
    <property type="entry name" value="YLATT"/>
</dbReference>